<accession>A0A318TKG0</accession>
<evidence type="ECO:0000313" key="3">
    <source>
        <dbReference type="EMBL" id="PYF04310.1"/>
    </source>
</evidence>
<sequence length="744" mass="84618">MVKLNKIGIPIMTLAMSFGMVTAVGAETVDQPTAKNLQIQVASTDNIVTKNEVVKRFKELFPKKFDSLTLNDFYLSTAHYYPEDETIRYDLSFSKLVQGKEIYGSATFRGDNLELESFHFEPTDKKGALFPAKVTKEDAQKLAEDFVKKFANGKQYKLDKNNDEYYYYYSNQLLTEPIQYYFTFTNTEENVEIADQKMEVAVLGNGDIVQYYQYSASGNGKNTFDKKDKLVNEKDVISKIKDNLNLQLQYQVNYDYRTDKNNVQLVYTPVTQHSGVNALTGQWLTNNGFSETLPQNPKVEKLVQQPLNPRQEGITVEDAKELAKKLLAIDSDKVKLRLDSIEEYTTREGKEIISISYSYEYRNGSYGTSIELDKQTGEIVNYYSVKNEVLREVGEDPSTDKKLTSDEALAQAINHLKEWVPSSLHEYIKPISEPTTDDEYGVYNFSFPRIVNGLVVSGNEISVAINFDGSLNSLYVNKLEVEEWPTTEDVLSKEAAEKIFNEALSLKLAYVKENYKAETKHYSLVYTPIFNEKSSTFLDAKSGKWTSPYGVKEYPIVSHNTAEEELNYLIQNNILEVKDSKFNAETTVKKGEALKVLIKSISYFYEGAYPQEEEAHQSFEDISPDNPYYQIVERAVSLGILDTEKPEFNSSANITREELAVWYIKALGLNQAAKHSEIYQLKGIKDAKDVAYTGYVALAEALDILPAEKGLFYPKKAVTYAELAVSTIQLAHKVYENGTSFRYY</sequence>
<evidence type="ECO:0000256" key="1">
    <source>
        <dbReference type="SAM" id="SignalP"/>
    </source>
</evidence>
<feature type="chain" id="PRO_5038601529" evidence="1">
    <location>
        <begin position="27"/>
        <end position="744"/>
    </location>
</feature>
<dbReference type="RefSeq" id="WP_107936191.1">
    <property type="nucleotide sequence ID" value="NZ_PYWJ01000025.1"/>
</dbReference>
<keyword evidence="1" id="KW-0732">Signal</keyword>
<feature type="signal peptide" evidence="1">
    <location>
        <begin position="1"/>
        <end position="26"/>
    </location>
</feature>
<proteinExistence type="predicted"/>
<dbReference type="OrthoDB" id="2953630at2"/>
<dbReference type="Pfam" id="PF16244">
    <property type="entry name" value="DUF4901"/>
    <property type="match status" value="2"/>
</dbReference>
<dbReference type="InterPro" id="IPR001119">
    <property type="entry name" value="SLH_dom"/>
</dbReference>
<dbReference type="PROSITE" id="PS51272">
    <property type="entry name" value="SLH"/>
    <property type="match status" value="1"/>
</dbReference>
<feature type="domain" description="SLH" evidence="2">
    <location>
        <begin position="615"/>
        <end position="677"/>
    </location>
</feature>
<dbReference type="InterPro" id="IPR032599">
    <property type="entry name" value="YcdB/YcdC_rep_domain"/>
</dbReference>
<dbReference type="Pfam" id="PF00395">
    <property type="entry name" value="SLH"/>
    <property type="match status" value="1"/>
</dbReference>
<organism evidence="3 4">
    <name type="scientific">Ureibacillus chungkukjangi</name>
    <dbReference type="NCBI Taxonomy" id="1202712"/>
    <lineage>
        <taxon>Bacteria</taxon>
        <taxon>Bacillati</taxon>
        <taxon>Bacillota</taxon>
        <taxon>Bacilli</taxon>
        <taxon>Bacillales</taxon>
        <taxon>Caryophanaceae</taxon>
        <taxon>Ureibacillus</taxon>
    </lineage>
</organism>
<comment type="caution">
    <text evidence="3">The sequence shown here is derived from an EMBL/GenBank/DDBJ whole genome shotgun (WGS) entry which is preliminary data.</text>
</comment>
<evidence type="ECO:0000259" key="2">
    <source>
        <dbReference type="PROSITE" id="PS51272"/>
    </source>
</evidence>
<dbReference type="AlphaFoldDB" id="A0A318TKG0"/>
<dbReference type="Proteomes" id="UP000247416">
    <property type="component" value="Unassembled WGS sequence"/>
</dbReference>
<keyword evidence="4" id="KW-1185">Reference proteome</keyword>
<gene>
    <name evidence="3" type="ORF">BJ095_1238</name>
</gene>
<protein>
    <submittedName>
        <fullName evidence="3">S-layer family protein</fullName>
    </submittedName>
</protein>
<reference evidence="3 4" key="1">
    <citation type="submission" date="2018-06" db="EMBL/GenBank/DDBJ databases">
        <title>Genomic Encyclopedia of Archaeal and Bacterial Type Strains, Phase II (KMG-II): from individual species to whole genera.</title>
        <authorList>
            <person name="Goeker M."/>
        </authorList>
    </citation>
    <scope>NUCLEOTIDE SEQUENCE [LARGE SCALE GENOMIC DNA]</scope>
    <source>
        <strain evidence="3 4">KACC 16626</strain>
    </source>
</reference>
<dbReference type="EMBL" id="QJTJ01000023">
    <property type="protein sequence ID" value="PYF04310.1"/>
    <property type="molecule type" value="Genomic_DNA"/>
</dbReference>
<name>A0A318TKG0_9BACL</name>
<evidence type="ECO:0000313" key="4">
    <source>
        <dbReference type="Proteomes" id="UP000247416"/>
    </source>
</evidence>